<accession>A0A5C6E5B1</accession>
<feature type="domain" description="HTH araC/xylS-type" evidence="5">
    <location>
        <begin position="231"/>
        <end position="332"/>
    </location>
</feature>
<keyword evidence="1" id="KW-0805">Transcription regulation</keyword>
<reference evidence="6 7" key="1">
    <citation type="submission" date="2019-02" db="EMBL/GenBank/DDBJ databases">
        <title>Deep-cultivation of Planctomycetes and their phenomic and genomic characterization uncovers novel biology.</title>
        <authorList>
            <person name="Wiegand S."/>
            <person name="Jogler M."/>
            <person name="Boedeker C."/>
            <person name="Pinto D."/>
            <person name="Vollmers J."/>
            <person name="Rivas-Marin E."/>
            <person name="Kohn T."/>
            <person name="Peeters S.H."/>
            <person name="Heuer A."/>
            <person name="Rast P."/>
            <person name="Oberbeckmann S."/>
            <person name="Bunk B."/>
            <person name="Jeske O."/>
            <person name="Meyerdierks A."/>
            <person name="Storesund J.E."/>
            <person name="Kallscheuer N."/>
            <person name="Luecker S."/>
            <person name="Lage O.M."/>
            <person name="Pohl T."/>
            <person name="Merkel B.J."/>
            <person name="Hornburger P."/>
            <person name="Mueller R.-W."/>
            <person name="Bruemmer F."/>
            <person name="Labrenz M."/>
            <person name="Spormann A.M."/>
            <person name="Op Den Camp H."/>
            <person name="Overmann J."/>
            <person name="Amann R."/>
            <person name="Jetten M.S.M."/>
            <person name="Mascher T."/>
            <person name="Medema M.H."/>
            <person name="Devos D.P."/>
            <person name="Kaster A.-K."/>
            <person name="Ovreas L."/>
            <person name="Rohde M."/>
            <person name="Galperin M.Y."/>
            <person name="Jogler C."/>
        </authorList>
    </citation>
    <scope>NUCLEOTIDE SEQUENCE [LARGE SCALE GENOMIC DNA]</scope>
    <source>
        <strain evidence="6 7">Poly41</strain>
    </source>
</reference>
<dbReference type="OrthoDB" id="6003540at2"/>
<keyword evidence="7" id="KW-1185">Reference proteome</keyword>
<protein>
    <submittedName>
        <fullName evidence="6">Virulence regulon transcriptional activator VirF</fullName>
    </submittedName>
</protein>
<dbReference type="PROSITE" id="PS00041">
    <property type="entry name" value="HTH_ARAC_FAMILY_1"/>
    <property type="match status" value="1"/>
</dbReference>
<dbReference type="GO" id="GO:0003700">
    <property type="term" value="F:DNA-binding transcription factor activity"/>
    <property type="evidence" value="ECO:0007669"/>
    <property type="project" value="InterPro"/>
</dbReference>
<dbReference type="InterPro" id="IPR009057">
    <property type="entry name" value="Homeodomain-like_sf"/>
</dbReference>
<dbReference type="RefSeq" id="WP_146524767.1">
    <property type="nucleotide sequence ID" value="NZ_SJPV01000001.1"/>
</dbReference>
<organism evidence="6 7">
    <name type="scientific">Novipirellula artificiosorum</name>
    <dbReference type="NCBI Taxonomy" id="2528016"/>
    <lineage>
        <taxon>Bacteria</taxon>
        <taxon>Pseudomonadati</taxon>
        <taxon>Planctomycetota</taxon>
        <taxon>Planctomycetia</taxon>
        <taxon>Pirellulales</taxon>
        <taxon>Pirellulaceae</taxon>
        <taxon>Novipirellula</taxon>
    </lineage>
</organism>
<dbReference type="InterPro" id="IPR018060">
    <property type="entry name" value="HTH_AraC"/>
</dbReference>
<gene>
    <name evidence="6" type="primary">virF</name>
    <name evidence="6" type="ORF">Poly41_10810</name>
</gene>
<evidence type="ECO:0000259" key="5">
    <source>
        <dbReference type="PROSITE" id="PS01124"/>
    </source>
</evidence>
<dbReference type="GO" id="GO:0043565">
    <property type="term" value="F:sequence-specific DNA binding"/>
    <property type="evidence" value="ECO:0007669"/>
    <property type="project" value="InterPro"/>
</dbReference>
<dbReference type="PANTHER" id="PTHR46796">
    <property type="entry name" value="HTH-TYPE TRANSCRIPTIONAL ACTIVATOR RHAS-RELATED"/>
    <property type="match status" value="1"/>
</dbReference>
<evidence type="ECO:0000256" key="3">
    <source>
        <dbReference type="ARBA" id="ARBA00023163"/>
    </source>
</evidence>
<evidence type="ECO:0000256" key="2">
    <source>
        <dbReference type="ARBA" id="ARBA00023125"/>
    </source>
</evidence>
<dbReference type="SMART" id="SM00342">
    <property type="entry name" value="HTH_ARAC"/>
    <property type="match status" value="1"/>
</dbReference>
<dbReference type="InterPro" id="IPR050204">
    <property type="entry name" value="AraC_XylS_family_regulators"/>
</dbReference>
<feature type="compositionally biased region" description="Polar residues" evidence="4">
    <location>
        <begin position="11"/>
        <end position="21"/>
    </location>
</feature>
<evidence type="ECO:0000256" key="4">
    <source>
        <dbReference type="SAM" id="MobiDB-lite"/>
    </source>
</evidence>
<dbReference type="Gene3D" id="1.10.10.60">
    <property type="entry name" value="Homeodomain-like"/>
    <property type="match status" value="1"/>
</dbReference>
<sequence>MQKAQPMARAAQNQSDRFATETRQFTDVSEMTEAYQGRADVRFIQTARGSVTAKSRLTSIGPLQIQQFSWTGKLITEAANASNRTTLFIPEPQARPAFISGEHLNDAQVMLYGPHSEHFGDMSGRSRATQLFLPEGMLEQAIGARLQNDPMNLASKRRLLTPGRVAMHSLRQLIVELTQIIDNDEDAGVEPVCTSSLINNLVDRIAETLCRDSSLASMANDQLHASGCLLSRVRDIFEESGRESIHLYELCKEFGVSARTLQITFKQAYGISPMRYLKLRRLHAVRQRLITSCVDDVSIKRAALEGGFFDRSRLAEDFRKLFGHLPSQTPRA</sequence>
<dbReference type="AlphaFoldDB" id="A0A5C6E5B1"/>
<feature type="region of interest" description="Disordered" evidence="4">
    <location>
        <begin position="1"/>
        <end position="21"/>
    </location>
</feature>
<comment type="caution">
    <text evidence="6">The sequence shown here is derived from an EMBL/GenBank/DDBJ whole genome shotgun (WGS) entry which is preliminary data.</text>
</comment>
<dbReference type="PROSITE" id="PS01124">
    <property type="entry name" value="HTH_ARAC_FAMILY_2"/>
    <property type="match status" value="1"/>
</dbReference>
<name>A0A5C6E5B1_9BACT</name>
<evidence type="ECO:0000313" key="7">
    <source>
        <dbReference type="Proteomes" id="UP000319143"/>
    </source>
</evidence>
<dbReference type="SUPFAM" id="SSF46689">
    <property type="entry name" value="Homeodomain-like"/>
    <property type="match status" value="1"/>
</dbReference>
<keyword evidence="3" id="KW-0804">Transcription</keyword>
<evidence type="ECO:0000313" key="6">
    <source>
        <dbReference type="EMBL" id="TWU42781.1"/>
    </source>
</evidence>
<evidence type="ECO:0000256" key="1">
    <source>
        <dbReference type="ARBA" id="ARBA00023015"/>
    </source>
</evidence>
<dbReference type="Pfam" id="PF12833">
    <property type="entry name" value="HTH_18"/>
    <property type="match status" value="1"/>
</dbReference>
<dbReference type="InterPro" id="IPR018062">
    <property type="entry name" value="HTH_AraC-typ_CS"/>
</dbReference>
<proteinExistence type="predicted"/>
<keyword evidence="2" id="KW-0238">DNA-binding</keyword>
<dbReference type="PANTHER" id="PTHR46796:SF12">
    <property type="entry name" value="HTH-TYPE DNA-BINDING TRANSCRIPTIONAL ACTIVATOR EUTR"/>
    <property type="match status" value="1"/>
</dbReference>
<dbReference type="EMBL" id="SJPV01000001">
    <property type="protein sequence ID" value="TWU42781.1"/>
    <property type="molecule type" value="Genomic_DNA"/>
</dbReference>
<dbReference type="Proteomes" id="UP000319143">
    <property type="component" value="Unassembled WGS sequence"/>
</dbReference>